<dbReference type="SUPFAM" id="SSF52540">
    <property type="entry name" value="P-loop containing nucleoside triphosphate hydrolases"/>
    <property type="match status" value="1"/>
</dbReference>
<dbReference type="Gene3D" id="3.40.50.300">
    <property type="entry name" value="P-loop containing nucleotide triphosphate hydrolases"/>
    <property type="match status" value="1"/>
</dbReference>
<dbReference type="PROSITE" id="PS51717">
    <property type="entry name" value="G_VLIG"/>
    <property type="match status" value="1"/>
</dbReference>
<dbReference type="InterPro" id="IPR052986">
    <property type="entry name" value="VLIG_GTPase"/>
</dbReference>
<evidence type="ECO:0000313" key="4">
    <source>
        <dbReference type="Proteomes" id="UP001626550"/>
    </source>
</evidence>
<dbReference type="EMBL" id="JBJKFK010001889">
    <property type="protein sequence ID" value="KAL3312048.1"/>
    <property type="molecule type" value="Genomic_DNA"/>
</dbReference>
<protein>
    <submittedName>
        <fullName evidence="3">Up-regulator of cell proliferation</fullName>
    </submittedName>
</protein>
<organism evidence="3 4">
    <name type="scientific">Cichlidogyrus casuarinus</name>
    <dbReference type="NCBI Taxonomy" id="1844966"/>
    <lineage>
        <taxon>Eukaryota</taxon>
        <taxon>Metazoa</taxon>
        <taxon>Spiralia</taxon>
        <taxon>Lophotrochozoa</taxon>
        <taxon>Platyhelminthes</taxon>
        <taxon>Monogenea</taxon>
        <taxon>Monopisthocotylea</taxon>
        <taxon>Dactylogyridea</taxon>
        <taxon>Ancyrocephalidae</taxon>
        <taxon>Cichlidogyrus</taxon>
    </lineage>
</organism>
<accession>A0ABD2PY85</accession>
<dbReference type="PANTHER" id="PTHR14819">
    <property type="entry name" value="GTP-BINDING"/>
    <property type="match status" value="1"/>
</dbReference>
<evidence type="ECO:0000259" key="2">
    <source>
        <dbReference type="PROSITE" id="PS51717"/>
    </source>
</evidence>
<proteinExistence type="predicted"/>
<keyword evidence="4" id="KW-1185">Reference proteome</keyword>
<keyword evidence="1" id="KW-0175">Coiled coil</keyword>
<feature type="coiled-coil region" evidence="1">
    <location>
        <begin position="762"/>
        <end position="789"/>
    </location>
</feature>
<dbReference type="Pfam" id="PF25683">
    <property type="entry name" value="URGCP_GTPase"/>
    <property type="match status" value="1"/>
</dbReference>
<dbReference type="PANTHER" id="PTHR14819:SF25">
    <property type="entry name" value="CHROMOSOME UNDETERMINED SCAFFOLD_52, WHOLE GENOME SHOTGUN SEQUENCE"/>
    <property type="match status" value="1"/>
</dbReference>
<dbReference type="Proteomes" id="UP001626550">
    <property type="component" value="Unassembled WGS sequence"/>
</dbReference>
<evidence type="ECO:0000313" key="3">
    <source>
        <dbReference type="EMBL" id="KAL3312048.1"/>
    </source>
</evidence>
<comment type="caution">
    <text evidence="3">The sequence shown here is derived from an EMBL/GenBank/DDBJ whole genome shotgun (WGS) entry which is preliminary data.</text>
</comment>
<dbReference type="InterPro" id="IPR027417">
    <property type="entry name" value="P-loop_NTPase"/>
</dbReference>
<name>A0ABD2PY85_9PLAT</name>
<gene>
    <name evidence="3" type="primary">GVIN1_1</name>
    <name evidence="3" type="ORF">Ciccas_009365</name>
</gene>
<dbReference type="InterPro" id="IPR030383">
    <property type="entry name" value="G_VLIG_dom"/>
</dbReference>
<feature type="domain" description="VLIG-type G" evidence="2">
    <location>
        <begin position="400"/>
        <end position="646"/>
    </location>
</feature>
<sequence>MCSFLGQCLHELRLAVPLLLRDKAQPKLRLMNTVSSIVFKSDETGLETQLIKESLPIISFVRMGRLETKSEIVNHFLSDGAQQSMNGAYFTEHMPRVVKMTQDGTVDITWHQQKESNRPKSVILNAHGDMNMNQYRDLLQWLIKVSNVIVIFMYEHEKQKFVDQLKKPKFSNFLILLKPEEGWDYCSIKNCLNENVYSDIHSSSTRSIDEILQESNSIFDAEKKMNLAILQSLDGLNTGLQDIQQFQKLDSLWRKYVKLAKEDTRAKPTGKKSIQDIRSEVKNKKAQTGEEIKRLQLNTMKVFEELSDKLLEARKIDPIFGLRDAFTHLNGVSKDILLRKIAQSYELEDVLKINESSSLDLVTKMLLDGYSIEIFDGTNNWIYKKWLTNILKRMDELISDAKVVILSVLGVQSSFKSTLLNIMFGESFKTGLGKCTEGIHATLLTLDSGMRKILNYTHILVLDVEGLQSTEKREENDANDFDRQDNELATAVVCMSDLCLINFRGESVTALEGTLEICMFAIARMVAINECKICCQTEFVHHNIEGVNAEQKTEELRKTIHNKFERAKKDVMREEGEYLDPNFLNKSFVIESDKPPTYLPNYKNESGVYQRAYTEKIAQLKKKILGKLNCHGVSFGEIGSRIESVWDSMLHENFILNFKCAIHIHVTNLIEKEYLRISNEFNTEAMRLENQALAKIYEGDTEFNLREFLDTELAPTKKKLIQKFEEFLDFGKNADMEEGLKEQYKLRLGITMGNIREEQITRLKRRIELKKLETELERKNNKFTDAFIKGCKEKLDTLAGSSRKKLNGHFEKLFKKEKERYLAEAKIVMKENEPCINQILQKKLSDLFPDVAGSDKIEDKYSKYGRSIAKSVNTFEVKTKHYSSFFIANCKYVQKYLENNAFVKDLSKTIRKKIGEFFRTKEFESCGVCDLTIGHMVNKINELIAVEIETKGLNKIFQRDFTYYMCYDILLEDLTKLQEELVQKYDPERFMMRSKPILKDIFVNLCSKEIQLSTFTKKVSDTLVSMVHEDLLKIKEQVIADKMKNLFGKLSKQELLNVMLQDAVETDNCLDRVMLFVNDPNEFMERFFQKKVAEEGDSVEVTKELEKMAKCTREQFKTLLNDKNFLEGIDTCGKWLDRLYKLFPLLDFSKKSQLELFRTINIPEEDKFNLKDEFKERIKEKDDIDEKDEFRKGMEAIKVTLEELCLKIPSEMEGKMVEEIASKMTDSTIGCKKQCPVCGAICEKKIPNHSRKHYSSNHSSICLKHTLIKDGKLLSESCFDSIRTQNIQQLLKENAKDIKIFKTWNMNLGTQIKPFWIWFIQTNERKLSAIRNSPVNLDSKLLKTKVTRASAIASLKEKYIFSFPGNVSYYCNLL</sequence>
<reference evidence="3 4" key="1">
    <citation type="submission" date="2024-11" db="EMBL/GenBank/DDBJ databases">
        <title>Adaptive evolution of stress response genes in parasites aligns with host niche diversity.</title>
        <authorList>
            <person name="Hahn C."/>
            <person name="Resl P."/>
        </authorList>
    </citation>
    <scope>NUCLEOTIDE SEQUENCE [LARGE SCALE GENOMIC DNA]</scope>
    <source>
        <strain evidence="3">EGGRZ-B1_66</strain>
        <tissue evidence="3">Body</tissue>
    </source>
</reference>
<evidence type="ECO:0000256" key="1">
    <source>
        <dbReference type="SAM" id="Coils"/>
    </source>
</evidence>